<comment type="caution">
    <text evidence="2">The sequence shown here is derived from an EMBL/GenBank/DDBJ whole genome shotgun (WGS) entry which is preliminary data.</text>
</comment>
<dbReference type="GO" id="GO:0010257">
    <property type="term" value="P:NADH dehydrogenase complex assembly"/>
    <property type="evidence" value="ECO:0007669"/>
    <property type="project" value="TreeGrafter"/>
</dbReference>
<dbReference type="GO" id="GO:0006120">
    <property type="term" value="P:mitochondrial electron transport, NADH to ubiquinone"/>
    <property type="evidence" value="ECO:0007669"/>
    <property type="project" value="TreeGrafter"/>
</dbReference>
<protein>
    <submittedName>
        <fullName evidence="2">Uncharacterized protein</fullName>
    </submittedName>
</protein>
<evidence type="ECO:0000313" key="3">
    <source>
        <dbReference type="Proteomes" id="UP000310158"/>
    </source>
</evidence>
<dbReference type="Proteomes" id="UP000310158">
    <property type="component" value="Unassembled WGS sequence"/>
</dbReference>
<evidence type="ECO:0000256" key="1">
    <source>
        <dbReference type="SAM" id="MobiDB-lite"/>
    </source>
</evidence>
<dbReference type="EMBL" id="SGPL01000035">
    <property type="protein sequence ID" value="THH19821.1"/>
    <property type="molecule type" value="Genomic_DNA"/>
</dbReference>
<name>A0A4S4M663_9AGAM</name>
<dbReference type="PANTHER" id="PTHR13194">
    <property type="entry name" value="COMPLEX I INTERMEDIATE-ASSOCIATED PROTEIN 30"/>
    <property type="match status" value="1"/>
</dbReference>
<evidence type="ECO:0000313" key="2">
    <source>
        <dbReference type="EMBL" id="THH19821.1"/>
    </source>
</evidence>
<dbReference type="OrthoDB" id="42561at2759"/>
<sequence>MQGTETPSRAPITLFTLNSREDLAQYATGCDADIGGTSSVHLDLDENPEHNKTIGKPATAKFWGDMRLGVKPGLEGKLRGGYAGFRNKVRTSTSHAPTLKVTFSSFLFLTCCFLIRSTDRRCLVSSQTTSLSIASSPSVYAPRATRARATPTSSTSKPTGPSPPIFGNIVSTSRVPTAAGKTSLFVSFPLFPPSPSPFPSSLSPLTYPPFTHTQFSQVPFDAFVLTNTGEIASDQISMLRERIRTIGISLLGGNSGVEGPYELGIDEIRAVNEEDVSVPPST</sequence>
<feature type="compositionally biased region" description="Low complexity" evidence="1">
    <location>
        <begin position="142"/>
        <end position="159"/>
    </location>
</feature>
<keyword evidence="3" id="KW-1185">Reference proteome</keyword>
<accession>A0A4S4M663</accession>
<gene>
    <name evidence="2" type="ORF">EW146_g1424</name>
</gene>
<dbReference type="PANTHER" id="PTHR13194:SF18">
    <property type="entry name" value="COMPLEX I INTERMEDIATE-ASSOCIATED PROTEIN 30, MITOCHONDRIAL"/>
    <property type="match status" value="1"/>
</dbReference>
<dbReference type="GO" id="GO:0051082">
    <property type="term" value="F:unfolded protein binding"/>
    <property type="evidence" value="ECO:0007669"/>
    <property type="project" value="TreeGrafter"/>
</dbReference>
<proteinExistence type="predicted"/>
<dbReference type="InterPro" id="IPR039131">
    <property type="entry name" value="NDUFAF1"/>
</dbReference>
<dbReference type="GO" id="GO:0005739">
    <property type="term" value="C:mitochondrion"/>
    <property type="evidence" value="ECO:0007669"/>
    <property type="project" value="TreeGrafter"/>
</dbReference>
<organism evidence="2 3">
    <name type="scientific">Bondarzewia mesenterica</name>
    <dbReference type="NCBI Taxonomy" id="1095465"/>
    <lineage>
        <taxon>Eukaryota</taxon>
        <taxon>Fungi</taxon>
        <taxon>Dikarya</taxon>
        <taxon>Basidiomycota</taxon>
        <taxon>Agaricomycotina</taxon>
        <taxon>Agaricomycetes</taxon>
        <taxon>Russulales</taxon>
        <taxon>Bondarzewiaceae</taxon>
        <taxon>Bondarzewia</taxon>
    </lineage>
</organism>
<dbReference type="AlphaFoldDB" id="A0A4S4M663"/>
<feature type="region of interest" description="Disordered" evidence="1">
    <location>
        <begin position="142"/>
        <end position="164"/>
    </location>
</feature>
<reference evidence="2 3" key="1">
    <citation type="submission" date="2019-02" db="EMBL/GenBank/DDBJ databases">
        <title>Genome sequencing of the rare red list fungi Bondarzewia mesenterica.</title>
        <authorList>
            <person name="Buettner E."/>
            <person name="Kellner H."/>
        </authorList>
    </citation>
    <scope>NUCLEOTIDE SEQUENCE [LARGE SCALE GENOMIC DNA]</scope>
    <source>
        <strain evidence="2 3">DSM 108281</strain>
    </source>
</reference>